<name>A0A820KBH8_9BILA</name>
<protein>
    <submittedName>
        <fullName evidence="2">Uncharacterized protein</fullName>
    </submittedName>
</protein>
<dbReference type="Proteomes" id="UP000663823">
    <property type="component" value="Unassembled WGS sequence"/>
</dbReference>
<dbReference type="PANTHER" id="PTHR42861">
    <property type="entry name" value="CALCIUM-TRANSPORTING ATPASE"/>
    <property type="match status" value="1"/>
</dbReference>
<reference evidence="2" key="1">
    <citation type="submission" date="2021-02" db="EMBL/GenBank/DDBJ databases">
        <authorList>
            <person name="Nowell W R."/>
        </authorList>
    </citation>
    <scope>NUCLEOTIDE SEQUENCE</scope>
</reference>
<keyword evidence="1" id="KW-0472">Membrane</keyword>
<sequence>MMTISKDRVDPSPYPTRWLLSDVFVHASVYGIYSAILTVTFFIIIIKTSFFQDKFSVEKIQYRPLDGPNPGWNDPVLNSIIYLQSSVMSQASIFITRSRTFFFLDRPSFMLIFAFTVAQIIATVIAVYANWGFASVTGCGWT</sequence>
<dbReference type="AlphaFoldDB" id="A0A820KBH8"/>
<organism evidence="2 3">
    <name type="scientific">Rotaria sordida</name>
    <dbReference type="NCBI Taxonomy" id="392033"/>
    <lineage>
        <taxon>Eukaryota</taxon>
        <taxon>Metazoa</taxon>
        <taxon>Spiralia</taxon>
        <taxon>Gnathifera</taxon>
        <taxon>Rotifera</taxon>
        <taxon>Eurotatoria</taxon>
        <taxon>Bdelloidea</taxon>
        <taxon>Philodinida</taxon>
        <taxon>Philodinidae</taxon>
        <taxon>Rotaria</taxon>
    </lineage>
</organism>
<feature type="non-terminal residue" evidence="2">
    <location>
        <position position="142"/>
    </location>
</feature>
<keyword evidence="1" id="KW-1133">Transmembrane helix</keyword>
<feature type="transmembrane region" description="Helical" evidence="1">
    <location>
        <begin position="109"/>
        <end position="131"/>
    </location>
</feature>
<feature type="transmembrane region" description="Helical" evidence="1">
    <location>
        <begin position="23"/>
        <end position="46"/>
    </location>
</feature>
<keyword evidence="1" id="KW-0812">Transmembrane</keyword>
<evidence type="ECO:0000313" key="3">
    <source>
        <dbReference type="Proteomes" id="UP000663823"/>
    </source>
</evidence>
<dbReference type="InterPro" id="IPR023298">
    <property type="entry name" value="ATPase_P-typ_TM_dom_sf"/>
</dbReference>
<dbReference type="EMBL" id="CAJOAX010059784">
    <property type="protein sequence ID" value="CAF4339194.1"/>
    <property type="molecule type" value="Genomic_DNA"/>
</dbReference>
<evidence type="ECO:0000256" key="1">
    <source>
        <dbReference type="SAM" id="Phobius"/>
    </source>
</evidence>
<evidence type="ECO:0000313" key="2">
    <source>
        <dbReference type="EMBL" id="CAF4339194.1"/>
    </source>
</evidence>
<comment type="caution">
    <text evidence="2">The sequence shown here is derived from an EMBL/GenBank/DDBJ whole genome shotgun (WGS) entry which is preliminary data.</text>
</comment>
<accession>A0A820KBH8</accession>
<dbReference type="SUPFAM" id="SSF81665">
    <property type="entry name" value="Calcium ATPase, transmembrane domain M"/>
    <property type="match status" value="1"/>
</dbReference>
<gene>
    <name evidence="2" type="ORF">OTI717_LOCUS43193</name>
</gene>
<proteinExistence type="predicted"/>
<dbReference type="Gene3D" id="1.20.1110.10">
    <property type="entry name" value="Calcium-transporting ATPase, transmembrane domain"/>
    <property type="match status" value="1"/>
</dbReference>